<dbReference type="RefSeq" id="WP_046592179.1">
    <property type="nucleotide sequence ID" value="NZ_LAVA02000017.1"/>
</dbReference>
<dbReference type="InterPro" id="IPR050425">
    <property type="entry name" value="NAD(P)_dehydrat-like"/>
</dbReference>
<dbReference type="FunFam" id="3.40.50.720:FF:000336">
    <property type="entry name" value="Aldehyde reductase"/>
    <property type="match status" value="1"/>
</dbReference>
<comment type="similarity">
    <text evidence="2">Belongs to the NAD(P)-dependent epimerase/dehydratase family. Dihydroflavonol-4-reductase subfamily.</text>
</comment>
<dbReference type="PANTHER" id="PTHR10366:SF564">
    <property type="entry name" value="STEROL-4-ALPHA-CARBOXYLATE 3-DEHYDROGENASE, DECARBOXYLATING"/>
    <property type="match status" value="1"/>
</dbReference>
<evidence type="ECO:0000256" key="1">
    <source>
        <dbReference type="ARBA" id="ARBA00023002"/>
    </source>
</evidence>
<dbReference type="Gene3D" id="3.40.50.720">
    <property type="entry name" value="NAD(P)-binding Rossmann-like Domain"/>
    <property type="match status" value="1"/>
</dbReference>
<dbReference type="EMBL" id="LAVA02000017">
    <property type="protein sequence ID" value="OIJ68277.1"/>
    <property type="molecule type" value="Genomic_DNA"/>
</dbReference>
<sequence>MAHVLVTGGTGFLGSHTIARLLASGHKVTTTLRSLKRQPDVEKMLAVAGAPGREGVSYVEADLTSDAGWDRAVAGADHVLHIASPFPGSRPKDENELIVPARDGALRVLRAARDAGVRRVVLTSSFAAVGYGHGPTDRVFTEADWTNLDGPGVTPYVKSKAVAERAAWDFVAAEGNGLELTTINPVGIFGPVLGPDYAGSVRIIHSMLTGAMRAAPPIRTNTVDVRDVAELHIKAMTSPAAAGQRYLALAGEPISFQQIALALRSQLGEAAAKAPTRSAPAWLLRLLSIASPQLRETVPQLGVVRRADNAKAREQLDWAPRSNEESVLASARSLVRLGLLAD</sequence>
<name>A0A1J4P485_9ACTN</name>
<keyword evidence="1" id="KW-0560">Oxidoreductase</keyword>
<protein>
    <submittedName>
        <fullName evidence="4">Epimerase</fullName>
    </submittedName>
</protein>
<keyword evidence="5" id="KW-1185">Reference proteome</keyword>
<dbReference type="STRING" id="1428628.WN71_008830"/>
<evidence type="ECO:0000313" key="5">
    <source>
        <dbReference type="Proteomes" id="UP000034196"/>
    </source>
</evidence>
<dbReference type="GO" id="GO:0016616">
    <property type="term" value="F:oxidoreductase activity, acting on the CH-OH group of donors, NAD or NADP as acceptor"/>
    <property type="evidence" value="ECO:0007669"/>
    <property type="project" value="TreeGrafter"/>
</dbReference>
<dbReference type="Proteomes" id="UP000034196">
    <property type="component" value="Unassembled WGS sequence"/>
</dbReference>
<reference evidence="4" key="1">
    <citation type="submission" date="2016-10" db="EMBL/GenBank/DDBJ databases">
        <title>Genome sequence of Streptomyces mangrovisoli MUSC 149.</title>
        <authorList>
            <person name="Lee L.-H."/>
            <person name="Ser H.-L."/>
        </authorList>
    </citation>
    <scope>NUCLEOTIDE SEQUENCE [LARGE SCALE GENOMIC DNA]</scope>
    <source>
        <strain evidence="4">MUSC 149</strain>
    </source>
</reference>
<evidence type="ECO:0000313" key="4">
    <source>
        <dbReference type="EMBL" id="OIJ68277.1"/>
    </source>
</evidence>
<dbReference type="OrthoDB" id="9778052at2"/>
<gene>
    <name evidence="4" type="ORF">WN71_008830</name>
</gene>
<dbReference type="InterPro" id="IPR001509">
    <property type="entry name" value="Epimerase_deHydtase"/>
</dbReference>
<accession>A0A1J4P485</accession>
<dbReference type="PANTHER" id="PTHR10366">
    <property type="entry name" value="NAD DEPENDENT EPIMERASE/DEHYDRATASE"/>
    <property type="match status" value="1"/>
</dbReference>
<proteinExistence type="inferred from homology"/>
<feature type="domain" description="NAD-dependent epimerase/dehydratase" evidence="3">
    <location>
        <begin position="4"/>
        <end position="242"/>
    </location>
</feature>
<evidence type="ECO:0000259" key="3">
    <source>
        <dbReference type="Pfam" id="PF01370"/>
    </source>
</evidence>
<dbReference type="CDD" id="cd05227">
    <property type="entry name" value="AR_SDR_e"/>
    <property type="match status" value="1"/>
</dbReference>
<organism evidence="4 5">
    <name type="scientific">Streptomyces mangrovisoli</name>
    <dbReference type="NCBI Taxonomy" id="1428628"/>
    <lineage>
        <taxon>Bacteria</taxon>
        <taxon>Bacillati</taxon>
        <taxon>Actinomycetota</taxon>
        <taxon>Actinomycetes</taxon>
        <taxon>Kitasatosporales</taxon>
        <taxon>Streptomycetaceae</taxon>
        <taxon>Streptomyces</taxon>
    </lineage>
</organism>
<comment type="caution">
    <text evidence="4">The sequence shown here is derived from an EMBL/GenBank/DDBJ whole genome shotgun (WGS) entry which is preliminary data.</text>
</comment>
<dbReference type="AlphaFoldDB" id="A0A1J4P485"/>
<dbReference type="SUPFAM" id="SSF51735">
    <property type="entry name" value="NAD(P)-binding Rossmann-fold domains"/>
    <property type="match status" value="1"/>
</dbReference>
<dbReference type="InterPro" id="IPR036291">
    <property type="entry name" value="NAD(P)-bd_dom_sf"/>
</dbReference>
<dbReference type="Pfam" id="PF01370">
    <property type="entry name" value="Epimerase"/>
    <property type="match status" value="1"/>
</dbReference>
<evidence type="ECO:0000256" key="2">
    <source>
        <dbReference type="ARBA" id="ARBA00023445"/>
    </source>
</evidence>